<dbReference type="AlphaFoldDB" id="W1NQV5"/>
<keyword evidence="2" id="KW-1185">Reference proteome</keyword>
<name>W1NQV5_AMBTC</name>
<reference evidence="2" key="1">
    <citation type="journal article" date="2013" name="Science">
        <title>The Amborella genome and the evolution of flowering plants.</title>
        <authorList>
            <consortium name="Amborella Genome Project"/>
        </authorList>
    </citation>
    <scope>NUCLEOTIDE SEQUENCE [LARGE SCALE GENOMIC DNA]</scope>
</reference>
<proteinExistence type="predicted"/>
<gene>
    <name evidence="1" type="ORF">AMTR_s00119p00050210</name>
</gene>
<accession>W1NQV5</accession>
<dbReference type="HOGENOM" id="CLU_2124445_0_0_1"/>
<evidence type="ECO:0000313" key="1">
    <source>
        <dbReference type="EMBL" id="ERM97204.1"/>
    </source>
</evidence>
<dbReference type="Proteomes" id="UP000017836">
    <property type="component" value="Unassembled WGS sequence"/>
</dbReference>
<evidence type="ECO:0000313" key="2">
    <source>
        <dbReference type="Proteomes" id="UP000017836"/>
    </source>
</evidence>
<sequence>MVPSTTSPPLFLPTTQWLEELGLTQSRERLTFCQIAILKKALIVDQLPCRGLPIPNGCAMCRVQQEKPMIISSTARWPKPFGQICFLCHQVSHRFQAFSSPPCPSAGLFFCGEW</sequence>
<organism evidence="1 2">
    <name type="scientific">Amborella trichopoda</name>
    <dbReference type="NCBI Taxonomy" id="13333"/>
    <lineage>
        <taxon>Eukaryota</taxon>
        <taxon>Viridiplantae</taxon>
        <taxon>Streptophyta</taxon>
        <taxon>Embryophyta</taxon>
        <taxon>Tracheophyta</taxon>
        <taxon>Spermatophyta</taxon>
        <taxon>Magnoliopsida</taxon>
        <taxon>Amborellales</taxon>
        <taxon>Amborellaceae</taxon>
        <taxon>Amborella</taxon>
    </lineage>
</organism>
<dbReference type="Gramene" id="ERM97204">
    <property type="protein sequence ID" value="ERM97204"/>
    <property type="gene ID" value="AMTR_s00119p00050210"/>
</dbReference>
<protein>
    <submittedName>
        <fullName evidence="1">Uncharacterized protein</fullName>
    </submittedName>
</protein>
<dbReference type="EMBL" id="KI396540">
    <property type="protein sequence ID" value="ERM97204.1"/>
    <property type="molecule type" value="Genomic_DNA"/>
</dbReference>